<reference evidence="8" key="1">
    <citation type="submission" date="2019-02" db="EMBL/GenBank/DDBJ databases">
        <authorList>
            <person name="Gruber-Vodicka R. H."/>
            <person name="Seah K. B. B."/>
        </authorList>
    </citation>
    <scope>NUCLEOTIDE SEQUENCE</scope>
    <source>
        <strain evidence="9">BECK_BZ106</strain>
        <strain evidence="8">BECK_BZ15</strain>
    </source>
</reference>
<comment type="subcellular location">
    <subcellularLocation>
        <location evidence="6">Cytoplasm</location>
    </subcellularLocation>
</comment>
<keyword evidence="1 6" id="KW-0444">Lipid biosynthesis</keyword>
<dbReference type="InterPro" id="IPR001451">
    <property type="entry name" value="Hexapep"/>
</dbReference>
<comment type="catalytic activity">
    <reaction evidence="6">
        <text>a (3R)-hydroxyacyl-[ACP] + UDP-N-acetyl-alpha-D-glucosamine = a UDP-3-O-[(3R)-3-hydroxyacyl]-N-acetyl-alpha-D-glucosamine + holo-[ACP]</text>
        <dbReference type="Rhea" id="RHEA:67812"/>
        <dbReference type="Rhea" id="RHEA-COMP:9685"/>
        <dbReference type="Rhea" id="RHEA-COMP:9945"/>
        <dbReference type="ChEBI" id="CHEBI:57705"/>
        <dbReference type="ChEBI" id="CHEBI:64479"/>
        <dbReference type="ChEBI" id="CHEBI:78827"/>
        <dbReference type="ChEBI" id="CHEBI:173225"/>
        <dbReference type="EC" id="2.3.1.129"/>
    </reaction>
</comment>
<dbReference type="InterPro" id="IPR029098">
    <property type="entry name" value="Acetyltransf_C"/>
</dbReference>
<evidence type="ECO:0000256" key="5">
    <source>
        <dbReference type="ARBA" id="ARBA00023315"/>
    </source>
</evidence>
<dbReference type="EMBL" id="CAADEW010000012">
    <property type="protein sequence ID" value="VFJ46100.1"/>
    <property type="molecule type" value="Genomic_DNA"/>
</dbReference>
<evidence type="ECO:0000256" key="2">
    <source>
        <dbReference type="ARBA" id="ARBA00022556"/>
    </source>
</evidence>
<dbReference type="Pfam" id="PF00132">
    <property type="entry name" value="Hexapep"/>
    <property type="match status" value="2"/>
</dbReference>
<evidence type="ECO:0000259" key="7">
    <source>
        <dbReference type="Pfam" id="PF13720"/>
    </source>
</evidence>
<dbReference type="Gene3D" id="2.160.10.10">
    <property type="entry name" value="Hexapeptide repeat proteins"/>
    <property type="match status" value="1"/>
</dbReference>
<dbReference type="PIRSF" id="PIRSF000456">
    <property type="entry name" value="UDP-GlcNAc_acltr"/>
    <property type="match status" value="1"/>
</dbReference>
<protein>
    <recommendedName>
        <fullName evidence="6">Acyl-[acyl-carrier-protein]--UDP-N-acetylglucosamine O-acyltransferase</fullName>
        <shortName evidence="6">UDP-N-acetylglucosamine acyltransferase</shortName>
        <ecNumber evidence="6">2.3.1.129</ecNumber>
    </recommendedName>
</protein>
<dbReference type="Gene3D" id="1.20.1180.10">
    <property type="entry name" value="Udp N-acetylglucosamine O-acyltransferase, C-terminal domain"/>
    <property type="match status" value="1"/>
</dbReference>
<keyword evidence="5 6" id="KW-0012">Acyltransferase</keyword>
<dbReference type="PANTHER" id="PTHR43480">
    <property type="entry name" value="ACYL-[ACYL-CARRIER-PROTEIN]--UDP-N-ACETYLGLUCOSAMINE O-ACYLTRANSFERASE"/>
    <property type="match status" value="1"/>
</dbReference>
<comment type="similarity">
    <text evidence="6">Belongs to the transferase hexapeptide repeat family. LpxA subfamily.</text>
</comment>
<dbReference type="EC" id="2.3.1.129" evidence="6"/>
<keyword evidence="6" id="KW-0963">Cytoplasm</keyword>
<name>A0A450S383_9GAMM</name>
<dbReference type="PANTHER" id="PTHR43480:SF1">
    <property type="entry name" value="ACYL-[ACYL-CARRIER-PROTEIN]--UDP-N-ACETYLGLUCOSAMINE O-ACYLTRANSFERASE, MITOCHONDRIAL-RELATED"/>
    <property type="match status" value="1"/>
</dbReference>
<keyword evidence="4 6" id="KW-0443">Lipid metabolism</keyword>
<evidence type="ECO:0000256" key="4">
    <source>
        <dbReference type="ARBA" id="ARBA00023098"/>
    </source>
</evidence>
<evidence type="ECO:0000256" key="6">
    <source>
        <dbReference type="HAMAP-Rule" id="MF_00387"/>
    </source>
</evidence>
<dbReference type="GO" id="GO:0008780">
    <property type="term" value="F:acyl-[acyl-carrier-protein]-UDP-N-acetylglucosamine O-acyltransferase activity"/>
    <property type="evidence" value="ECO:0007669"/>
    <property type="project" value="UniProtKB-UniRule"/>
</dbReference>
<dbReference type="NCBIfam" id="NF003657">
    <property type="entry name" value="PRK05289.1"/>
    <property type="match status" value="1"/>
</dbReference>
<dbReference type="GO" id="GO:0016020">
    <property type="term" value="C:membrane"/>
    <property type="evidence" value="ECO:0007669"/>
    <property type="project" value="GOC"/>
</dbReference>
<keyword evidence="2 6" id="KW-0441">Lipid A biosynthesis</keyword>
<accession>A0A450S383</accession>
<sequence length="257" mass="27728">MIHESVSIDSTAHIAPDVRVDPWSIIGADVEIGAGSWIGSHCVINGPTTIGKNNQIYPFNSIGNIPQDKKYTGDHRTSLTIGDGNVIREYCTLNRGTAQGGGITKVGNNNWIMAYVHIAHDCQVGNDIVMANGTTLAGHVVIEDYVTLGGFTLIHQFCTIGAYSFSGGGSAIAKDVPPYLMVAGNHAKPYGINVVGLQRLGFDPVALQQLRRAYKSIYKRGNTLDKALMELQDMALEGDGITRIIDFLRQSSRGIVR</sequence>
<dbReference type="EMBL" id="CAADFD010000009">
    <property type="protein sequence ID" value="VFJ51414.1"/>
    <property type="molecule type" value="Genomic_DNA"/>
</dbReference>
<keyword evidence="6" id="KW-0677">Repeat</keyword>
<gene>
    <name evidence="6" type="primary">lpxA</name>
    <name evidence="8" type="ORF">BECKFW1821A_GA0114235_101213</name>
    <name evidence="9" type="ORF">BECKFW1821B_GA0114236_100920</name>
</gene>
<comment type="function">
    <text evidence="6">Involved in the biosynthesis of lipid A, a phosphorylated glycolipid that anchors the lipopolysaccharide to the outer membrane of the cell.</text>
</comment>
<dbReference type="HAMAP" id="MF_00387">
    <property type="entry name" value="LpxA"/>
    <property type="match status" value="1"/>
</dbReference>
<dbReference type="Pfam" id="PF13720">
    <property type="entry name" value="Acetyltransf_11"/>
    <property type="match status" value="1"/>
</dbReference>
<dbReference type="CDD" id="cd03351">
    <property type="entry name" value="LbH_UDP-GlcNAc_AT"/>
    <property type="match status" value="1"/>
</dbReference>
<dbReference type="AlphaFoldDB" id="A0A450S383"/>
<comment type="subunit">
    <text evidence="6">Homotrimer.</text>
</comment>
<dbReference type="GO" id="GO:0009245">
    <property type="term" value="P:lipid A biosynthetic process"/>
    <property type="evidence" value="ECO:0007669"/>
    <property type="project" value="UniProtKB-UniRule"/>
</dbReference>
<dbReference type="InterPro" id="IPR010137">
    <property type="entry name" value="Lipid_A_LpxA"/>
</dbReference>
<evidence type="ECO:0000313" key="8">
    <source>
        <dbReference type="EMBL" id="VFJ46100.1"/>
    </source>
</evidence>
<organism evidence="8">
    <name type="scientific">Candidatus Kentrum sp. FW</name>
    <dbReference type="NCBI Taxonomy" id="2126338"/>
    <lineage>
        <taxon>Bacteria</taxon>
        <taxon>Pseudomonadati</taxon>
        <taxon>Pseudomonadota</taxon>
        <taxon>Gammaproteobacteria</taxon>
        <taxon>Candidatus Kentrum</taxon>
    </lineage>
</organism>
<dbReference type="InterPro" id="IPR037157">
    <property type="entry name" value="Acetyltransf_C_sf"/>
</dbReference>
<evidence type="ECO:0000313" key="9">
    <source>
        <dbReference type="EMBL" id="VFJ51414.1"/>
    </source>
</evidence>
<dbReference type="InterPro" id="IPR011004">
    <property type="entry name" value="Trimer_LpxA-like_sf"/>
</dbReference>
<comment type="pathway">
    <text evidence="6">Glycolipid biosynthesis; lipid IV(A) biosynthesis; lipid IV(A) from (3R)-3-hydroxytetradecanoyl-[acyl-carrier-protein] and UDP-N-acetyl-alpha-D-glucosamine: step 1/6.</text>
</comment>
<feature type="domain" description="UDP N-acetylglucosamine O-acyltransferase C-terminal" evidence="7">
    <location>
        <begin position="175"/>
        <end position="256"/>
    </location>
</feature>
<dbReference type="SUPFAM" id="SSF51161">
    <property type="entry name" value="Trimeric LpxA-like enzymes"/>
    <property type="match status" value="1"/>
</dbReference>
<keyword evidence="3 6" id="KW-0808">Transferase</keyword>
<dbReference type="GO" id="GO:0005737">
    <property type="term" value="C:cytoplasm"/>
    <property type="evidence" value="ECO:0007669"/>
    <property type="project" value="UniProtKB-SubCell"/>
</dbReference>
<dbReference type="UniPathway" id="UPA00359">
    <property type="reaction ID" value="UER00477"/>
</dbReference>
<proteinExistence type="inferred from homology"/>
<evidence type="ECO:0000256" key="3">
    <source>
        <dbReference type="ARBA" id="ARBA00022679"/>
    </source>
</evidence>
<evidence type="ECO:0000256" key="1">
    <source>
        <dbReference type="ARBA" id="ARBA00022516"/>
    </source>
</evidence>
<dbReference type="NCBIfam" id="TIGR01852">
    <property type="entry name" value="lipid_A_lpxA"/>
    <property type="match status" value="1"/>
</dbReference>